<dbReference type="SUPFAM" id="SSF55545">
    <property type="entry name" value="beta-N-acetylhexosaminidase-like domain"/>
    <property type="match status" value="1"/>
</dbReference>
<name>A0ABW4T4W5_9ACTN</name>
<dbReference type="InterPro" id="IPR015882">
    <property type="entry name" value="HEX_bac_N"/>
</dbReference>
<dbReference type="Gene3D" id="3.20.20.80">
    <property type="entry name" value="Glycosidases"/>
    <property type="match status" value="1"/>
</dbReference>
<keyword evidence="8" id="KW-1185">Reference proteome</keyword>
<dbReference type="InterPro" id="IPR017853">
    <property type="entry name" value="GH"/>
</dbReference>
<keyword evidence="2 3" id="KW-0326">Glycosidase</keyword>
<dbReference type="InterPro" id="IPR008979">
    <property type="entry name" value="Galactose-bd-like_sf"/>
</dbReference>
<dbReference type="InterPro" id="IPR011496">
    <property type="entry name" value="O-GlcNAcase_cat"/>
</dbReference>
<comment type="similarity">
    <text evidence="3">Belongs to the glycosyl hydrolase 84 family.</text>
</comment>
<evidence type="ECO:0000313" key="7">
    <source>
        <dbReference type="EMBL" id="MFD1935861.1"/>
    </source>
</evidence>
<dbReference type="InterPro" id="IPR029018">
    <property type="entry name" value="Hex-like_dom2"/>
</dbReference>
<evidence type="ECO:0000256" key="3">
    <source>
        <dbReference type="PROSITE-ProRule" id="PRU01353"/>
    </source>
</evidence>
<evidence type="ECO:0000259" key="5">
    <source>
        <dbReference type="PROSITE" id="PS50022"/>
    </source>
</evidence>
<organism evidence="7 8">
    <name type="scientific">Nonomuraea mangrovi</name>
    <dbReference type="NCBI Taxonomy" id="2316207"/>
    <lineage>
        <taxon>Bacteria</taxon>
        <taxon>Bacillati</taxon>
        <taxon>Actinomycetota</taxon>
        <taxon>Actinomycetes</taxon>
        <taxon>Streptosporangiales</taxon>
        <taxon>Streptosporangiaceae</taxon>
        <taxon>Nonomuraea</taxon>
    </lineage>
</organism>
<evidence type="ECO:0000256" key="2">
    <source>
        <dbReference type="ARBA" id="ARBA00023295"/>
    </source>
</evidence>
<dbReference type="Gene3D" id="1.20.58.460">
    <property type="entry name" value="Hyaluronidase post-catalytic domain-like"/>
    <property type="match status" value="1"/>
</dbReference>
<protein>
    <submittedName>
        <fullName evidence="7">Beta-N-acetylglucosaminidase domain-containing protein</fullName>
    </submittedName>
</protein>
<comment type="caution">
    <text evidence="7">The sequence shown here is derived from an EMBL/GenBank/DDBJ whole genome shotgun (WGS) entry which is preliminary data.</text>
</comment>
<dbReference type="Gene3D" id="3.30.379.10">
    <property type="entry name" value="Chitobiase/beta-hexosaminidase domain 2-like"/>
    <property type="match status" value="1"/>
</dbReference>
<feature type="domain" description="F5/8 type C" evidence="5">
    <location>
        <begin position="968"/>
        <end position="1104"/>
    </location>
</feature>
<dbReference type="Pfam" id="PF07555">
    <property type="entry name" value="NAGidase"/>
    <property type="match status" value="1"/>
</dbReference>
<dbReference type="PANTHER" id="PTHR13170">
    <property type="entry name" value="O-GLCNACASE"/>
    <property type="match status" value="1"/>
</dbReference>
<dbReference type="Proteomes" id="UP001597368">
    <property type="component" value="Unassembled WGS sequence"/>
</dbReference>
<dbReference type="EMBL" id="JBHUFV010000047">
    <property type="protein sequence ID" value="MFD1935861.1"/>
    <property type="molecule type" value="Genomic_DNA"/>
</dbReference>
<dbReference type="PANTHER" id="PTHR13170:SF16">
    <property type="entry name" value="PROTEIN O-GLCNACASE"/>
    <property type="match status" value="1"/>
</dbReference>
<dbReference type="PROSITE" id="PS50022">
    <property type="entry name" value="FA58C_3"/>
    <property type="match status" value="2"/>
</dbReference>
<proteinExistence type="inferred from homology"/>
<evidence type="ECO:0000256" key="4">
    <source>
        <dbReference type="SAM" id="SignalP"/>
    </source>
</evidence>
<evidence type="ECO:0000259" key="6">
    <source>
        <dbReference type="PROSITE" id="PS52009"/>
    </source>
</evidence>
<sequence>MPPKRPGLIILVTALAASSLLAATPAHARPNRPTDQLYPTPQEVTPTEGGFPLTPVVGLVRTTRSDPQAEAVVRKALEAAGVQRIETTDGEDPKTPVTLWLGGGADRLGVKGPEGLPAEGYVLAAGKGRRGGKHIALDGVDADGTYYAALTFAQLIQKRAGTDLVPGVVVRDWPSMAYRGSIEGFYGTPWSHQDRLDHLDYLGAHRMNTYEYAPKDDPYHRDKWREPYPQDKLAQLGELISRARANRVDFTFAISPGLSICYTSPDDVNRLLAKFEAIYALGGRSFNVALDDIDPNRWNCDGDRAKYGTTGPGHAQTDLLNTVQAWVRSKGDVAPLQTVPTEYYNATDTPYKKAFRDNLDPEVIVHWTGWGVVPKVILRREVAEARAVFGHKILVWDNYPVNDYNPGRLSIAAYTGRENGLSESLAGIISNPMNQAAVSKIALYSFGDFGWNDKAYDAERSWLRALAEVAGGDQATIQALRDFADLNTLDGTLHTKQSPVLAAAIAKGEGLRAIAERYAKASDLITRGVADRAFLDEAKSWLDAARLWTTAMVKALDLADAVHADDGKRALALREEIAELVADAKAIRDVRQPHATTFPKVGDGVVDLFIADALKAFDAWIGVDPDRPTASSTLGVYSGYAPELMTDGNPDTFYWSNGAPGAGDAVTVDLGSARTIGDIAVLMGKSSSPADYIHAGVLEHSVDGTTWTALTTGTSAEVRAKAPEGTLARYVRYRSTGGQDNWLVVREFTVGTLDGDTTRLTASGTPAGNLAATVDGNLDTAYAASGSPSSGQALQVTLSRPRVIDKVVVIGTGAAEVQVRVGGQWQAIGPLAGPYTELDAPDVTGDAVRLAWTAGGAAPRIAEIVPRYADVPPADLLLTPGMLEAMAGRKSTATAVLTTRLARSVEGTLAVGAPQGWTVAPAGKRVTVPRGGQVVVPLEITPPAGAAGRTETVTVSFGEVKAELKVAVHRPVTAVNQALGRPATASSVENGTTFEAAKAVDGDAATRWSSRAADGEWLQVELARAADVGKVVLRWEAAHAAAYRIEISADGTTWQPAAEVTASDGGVDEVWIDTPNSARFVRMQGVRRATGFGYSLWEMEVHTT</sequence>
<accession>A0ABW4T4W5</accession>
<feature type="signal peptide" evidence="4">
    <location>
        <begin position="1"/>
        <end position="28"/>
    </location>
</feature>
<dbReference type="InterPro" id="IPR051822">
    <property type="entry name" value="Glycosyl_Hydrolase_84"/>
</dbReference>
<keyword evidence="1 3" id="KW-0378">Hydrolase</keyword>
<dbReference type="RefSeq" id="WP_379575973.1">
    <property type="nucleotide sequence ID" value="NZ_JBHUFV010000047.1"/>
</dbReference>
<gene>
    <name evidence="7" type="ORF">ACFSKW_30755</name>
</gene>
<dbReference type="SUPFAM" id="SSF51445">
    <property type="entry name" value="(Trans)glycosidases"/>
    <property type="match status" value="1"/>
</dbReference>
<feature type="domain" description="GH84" evidence="6">
    <location>
        <begin position="177"/>
        <end position="454"/>
    </location>
</feature>
<evidence type="ECO:0000256" key="1">
    <source>
        <dbReference type="ARBA" id="ARBA00022801"/>
    </source>
</evidence>
<feature type="domain" description="F5/8 type C" evidence="5">
    <location>
        <begin position="609"/>
        <end position="752"/>
    </location>
</feature>
<keyword evidence="4" id="KW-0732">Signal</keyword>
<dbReference type="InterPro" id="IPR000421">
    <property type="entry name" value="FA58C"/>
</dbReference>
<reference evidence="8" key="1">
    <citation type="journal article" date="2019" name="Int. J. Syst. Evol. Microbiol.">
        <title>The Global Catalogue of Microorganisms (GCM) 10K type strain sequencing project: providing services to taxonomists for standard genome sequencing and annotation.</title>
        <authorList>
            <consortium name="The Broad Institute Genomics Platform"/>
            <consortium name="The Broad Institute Genome Sequencing Center for Infectious Disease"/>
            <person name="Wu L."/>
            <person name="Ma J."/>
        </authorList>
    </citation>
    <scope>NUCLEOTIDE SEQUENCE [LARGE SCALE GENOMIC DNA]</scope>
    <source>
        <strain evidence="8">ICMP 6774ER</strain>
    </source>
</reference>
<evidence type="ECO:0000313" key="8">
    <source>
        <dbReference type="Proteomes" id="UP001597368"/>
    </source>
</evidence>
<feature type="active site" description="Proton donor" evidence="3">
    <location>
        <position position="292"/>
    </location>
</feature>
<dbReference type="Pfam" id="PF02838">
    <property type="entry name" value="Glyco_hydro_20b"/>
    <property type="match status" value="1"/>
</dbReference>
<feature type="chain" id="PRO_5046479867" evidence="4">
    <location>
        <begin position="29"/>
        <end position="1104"/>
    </location>
</feature>
<dbReference type="Pfam" id="PF00754">
    <property type="entry name" value="F5_F8_type_C"/>
    <property type="match status" value="2"/>
</dbReference>
<dbReference type="PROSITE" id="PS52009">
    <property type="entry name" value="GH84"/>
    <property type="match status" value="1"/>
</dbReference>
<dbReference type="SUPFAM" id="SSF49785">
    <property type="entry name" value="Galactose-binding domain-like"/>
    <property type="match status" value="2"/>
</dbReference>
<dbReference type="Gene3D" id="2.60.120.260">
    <property type="entry name" value="Galactose-binding domain-like"/>
    <property type="match status" value="3"/>
</dbReference>